<dbReference type="AlphaFoldDB" id="A0A177B0Y3"/>
<comment type="caution">
    <text evidence="2">The sequence shown here is derived from an EMBL/GenBank/DDBJ whole genome shotgun (WGS) entry which is preliminary data.</text>
</comment>
<feature type="transmembrane region" description="Helical" evidence="1">
    <location>
        <begin position="217"/>
        <end position="243"/>
    </location>
</feature>
<organism evidence="2 3">
    <name type="scientific">Intoshia linei</name>
    <dbReference type="NCBI Taxonomy" id="1819745"/>
    <lineage>
        <taxon>Eukaryota</taxon>
        <taxon>Metazoa</taxon>
        <taxon>Spiralia</taxon>
        <taxon>Lophotrochozoa</taxon>
        <taxon>Mesozoa</taxon>
        <taxon>Orthonectida</taxon>
        <taxon>Rhopaluridae</taxon>
        <taxon>Intoshia</taxon>
    </lineage>
</organism>
<evidence type="ECO:0000313" key="2">
    <source>
        <dbReference type="EMBL" id="OAF67293.1"/>
    </source>
</evidence>
<proteinExistence type="predicted"/>
<dbReference type="Proteomes" id="UP000078046">
    <property type="component" value="Unassembled WGS sequence"/>
</dbReference>
<keyword evidence="1" id="KW-0472">Membrane</keyword>
<keyword evidence="3" id="KW-1185">Reference proteome</keyword>
<keyword evidence="1" id="KW-1133">Transmembrane helix</keyword>
<gene>
    <name evidence="2" type="ORF">A3Q56_04970</name>
</gene>
<sequence>MTNKYEKISDTCENLVQSTNQLNQPEEQVINVEDYQTVCYQPTISPSLHESEVNTVRESKNISQSDYSFVQSKPNESLSYDSNRFVESYVYGPSEYIRQNAYRENLAYSDDEYYDAESIDLSRPDYSCMDMESSNNKYVDHRYEKSDSGYTKRSYYTPKKAYDYVSSNYTSNMNLSNTSRQRGYSNYDDCSEISYDSEYKNNFDQRVIIKKSKESSIILLIFFCFLAFMLNVIIGGFAIAFIIKSSNAIDSRTKKRCKQTARILCMSSLIVTLVVIAINLPLLVHYWNLKNGIYASVTPKFHEFYILERDYSWNIF</sequence>
<keyword evidence="1" id="KW-0812">Transmembrane</keyword>
<reference evidence="2 3" key="1">
    <citation type="submission" date="2016-04" db="EMBL/GenBank/DDBJ databases">
        <title>The genome of Intoshia linei affirms orthonectids as highly simplified spiralians.</title>
        <authorList>
            <person name="Mikhailov K.V."/>
            <person name="Slusarev G.S."/>
            <person name="Nikitin M.A."/>
            <person name="Logacheva M.D."/>
            <person name="Penin A."/>
            <person name="Aleoshin V."/>
            <person name="Panchin Y.V."/>
        </authorList>
    </citation>
    <scope>NUCLEOTIDE SEQUENCE [LARGE SCALE GENOMIC DNA]</scope>
    <source>
        <strain evidence="2">Intl2013</strain>
        <tissue evidence="2">Whole animal</tissue>
    </source>
</reference>
<name>A0A177B0Y3_9BILA</name>
<protein>
    <submittedName>
        <fullName evidence="2">Uncharacterized protein</fullName>
    </submittedName>
</protein>
<evidence type="ECO:0000313" key="3">
    <source>
        <dbReference type="Proteomes" id="UP000078046"/>
    </source>
</evidence>
<dbReference type="EMBL" id="LWCA01000699">
    <property type="protein sequence ID" value="OAF67293.1"/>
    <property type="molecule type" value="Genomic_DNA"/>
</dbReference>
<feature type="transmembrane region" description="Helical" evidence="1">
    <location>
        <begin position="263"/>
        <end position="287"/>
    </location>
</feature>
<evidence type="ECO:0000256" key="1">
    <source>
        <dbReference type="SAM" id="Phobius"/>
    </source>
</evidence>
<accession>A0A177B0Y3</accession>